<evidence type="ECO:0000256" key="1">
    <source>
        <dbReference type="SAM" id="MobiDB-lite"/>
    </source>
</evidence>
<dbReference type="InterPro" id="IPR008928">
    <property type="entry name" value="6-hairpin_glycosidase_sf"/>
</dbReference>
<comment type="caution">
    <text evidence="3">The sequence shown here is derived from an EMBL/GenBank/DDBJ whole genome shotgun (WGS) entry which is preliminary data.</text>
</comment>
<keyword evidence="4" id="KW-1185">Reference proteome</keyword>
<feature type="domain" description="Mannosylglycerate hydrolase MGH1-like glycoside hydrolase" evidence="2">
    <location>
        <begin position="256"/>
        <end position="408"/>
    </location>
</feature>
<dbReference type="EMBL" id="BJCL01000008">
    <property type="protein sequence ID" value="GCL64079.1"/>
    <property type="molecule type" value="Genomic_DNA"/>
</dbReference>
<gene>
    <name evidence="3" type="ORF">AQPW35_31600</name>
</gene>
<dbReference type="OrthoDB" id="9763537at2"/>
<protein>
    <recommendedName>
        <fullName evidence="2">Mannosylglycerate hydrolase MGH1-like glycoside hydrolase domain-containing protein</fullName>
    </recommendedName>
</protein>
<evidence type="ECO:0000259" key="2">
    <source>
        <dbReference type="Pfam" id="PF22422"/>
    </source>
</evidence>
<evidence type="ECO:0000313" key="4">
    <source>
        <dbReference type="Proteomes" id="UP000301751"/>
    </source>
</evidence>
<dbReference type="SUPFAM" id="SSF48208">
    <property type="entry name" value="Six-hairpin glycosidases"/>
    <property type="match status" value="1"/>
</dbReference>
<dbReference type="AlphaFoldDB" id="A0A480AR08"/>
<dbReference type="InterPro" id="IPR054491">
    <property type="entry name" value="MGH1-like_GH"/>
</dbReference>
<feature type="compositionally biased region" description="Basic and acidic residues" evidence="1">
    <location>
        <begin position="13"/>
        <end position="31"/>
    </location>
</feature>
<proteinExistence type="predicted"/>
<feature type="region of interest" description="Disordered" evidence="1">
    <location>
        <begin position="1"/>
        <end position="58"/>
    </location>
</feature>
<evidence type="ECO:0000313" key="3">
    <source>
        <dbReference type="EMBL" id="GCL64079.1"/>
    </source>
</evidence>
<dbReference type="Proteomes" id="UP000301751">
    <property type="component" value="Unassembled WGS sequence"/>
</dbReference>
<dbReference type="InterPro" id="IPR012341">
    <property type="entry name" value="6hp_glycosidase-like_sf"/>
</dbReference>
<dbReference type="Pfam" id="PF22422">
    <property type="entry name" value="MGH1-like_GH"/>
    <property type="match status" value="1"/>
</dbReference>
<organism evidence="3 4">
    <name type="scientific">Pseudaquabacterium pictum</name>
    <dbReference type="NCBI Taxonomy" id="2315236"/>
    <lineage>
        <taxon>Bacteria</taxon>
        <taxon>Pseudomonadati</taxon>
        <taxon>Pseudomonadota</taxon>
        <taxon>Betaproteobacteria</taxon>
        <taxon>Burkholderiales</taxon>
        <taxon>Sphaerotilaceae</taxon>
        <taxon>Pseudaquabacterium</taxon>
    </lineage>
</organism>
<dbReference type="Gene3D" id="1.50.10.10">
    <property type="match status" value="1"/>
</dbReference>
<sequence>MQQTFPPYPGDASGRDETVRADVTLRPDGTRRFTLQSSQAQRDGAAQQRSIDELPDAPRVQSPSALFDALFAMAVDDARLNSVDAIQDAAYNGGQPIPCRGFQTGERWHYVWTRDLAYAAHLGLAWLDPERTATSLLFKTSGWRDGITPRAGLPASSTQIVQDTGSGGSWPVSTDRVSWAWAAQSVLDMLDGDARQAFADRARAALQGTVEADRLAAFDPASGLYGGEQSFLDWRVQSCAPWITDQLARMAGARALSTNVAHFQALQLLAQLSDAAGDAAAAARHAGWAADLRTAIDRVFWLDEAQQYASLTSDDGHPIALHKFDLLGTALAVVSGVAPPQRAAEALARYPHAPFGAPVLAPQQPGVPVYHNRAIWPFVTAYALRAAAQVGNPAIAGHAFDSLLRGAALNLSNMENLEWLTGLPQFDDGPVINSRRQLWSVAGYLGAVAESVFGWRVTGDGLHIAPFLTTAARRALGDGAAATLSGLRWRGHRLEIALALPPMPADAAGPAHYPVLQVTLNGQAINGVIGPQQLAAGDNRITVAFGSPVPGDTRIARVATVDAMDRADARVFAPDVPQVLSLDRTPGGTVLQFAAPAYREALRFNIYRDGHPVATGLAAPTWTDHQAQPGVAHVYAVEAMGMASGHRSHLSAPVRLDNSVQRLALGDWFVRDRAGPVGLELLYDNHAHETQTGVTNAVKVLRVRDSAGQAVAQGVVQMPHIEPDGDRHPLRLSTMLRCQLPAGRYRAELADFFNMSHLQANASYGGAGGAGGPLNAADIAALQVVTLPDTR</sequence>
<name>A0A480AR08_9BURK</name>
<dbReference type="RefSeq" id="WP_137733817.1">
    <property type="nucleotide sequence ID" value="NZ_BJCL01000008.1"/>
</dbReference>
<dbReference type="GO" id="GO:0005975">
    <property type="term" value="P:carbohydrate metabolic process"/>
    <property type="evidence" value="ECO:0007669"/>
    <property type="project" value="InterPro"/>
</dbReference>
<accession>A0A480AR08</accession>
<reference evidence="4" key="1">
    <citation type="submission" date="2019-03" db="EMBL/GenBank/DDBJ databases">
        <title>Aquabacterium pictum sp.nov., the first bacteriochlorophyll a-containing freshwater bacterium in the genus Aquabacterium of the class Betaproteobacteria.</title>
        <authorList>
            <person name="Hirose S."/>
            <person name="Tank M."/>
            <person name="Hara E."/>
            <person name="Tamaki H."/>
            <person name="Takaichi S."/>
            <person name="Haruta S."/>
            <person name="Hanada S."/>
        </authorList>
    </citation>
    <scope>NUCLEOTIDE SEQUENCE [LARGE SCALE GENOMIC DNA]</scope>
    <source>
        <strain evidence="4">W35</strain>
    </source>
</reference>